<dbReference type="EMBL" id="CP036432">
    <property type="protein sequence ID" value="QDV81904.1"/>
    <property type="molecule type" value="Genomic_DNA"/>
</dbReference>
<evidence type="ECO:0000256" key="1">
    <source>
        <dbReference type="SAM" id="Phobius"/>
    </source>
</evidence>
<keyword evidence="1" id="KW-1133">Transmembrane helix</keyword>
<evidence type="ECO:0008006" key="4">
    <source>
        <dbReference type="Google" id="ProtNLM"/>
    </source>
</evidence>
<gene>
    <name evidence="2" type="ORF">TBK1r_08270</name>
</gene>
<evidence type="ECO:0000313" key="2">
    <source>
        <dbReference type="EMBL" id="QDV81904.1"/>
    </source>
</evidence>
<keyword evidence="1" id="KW-0812">Transmembrane</keyword>
<feature type="transmembrane region" description="Helical" evidence="1">
    <location>
        <begin position="58"/>
        <end position="78"/>
    </location>
</feature>
<protein>
    <recommendedName>
        <fullName evidence="4">DoxX</fullName>
    </recommendedName>
</protein>
<keyword evidence="3" id="KW-1185">Reference proteome</keyword>
<organism evidence="2 3">
    <name type="scientific">Stieleria magnilauensis</name>
    <dbReference type="NCBI Taxonomy" id="2527963"/>
    <lineage>
        <taxon>Bacteria</taxon>
        <taxon>Pseudomonadati</taxon>
        <taxon>Planctomycetota</taxon>
        <taxon>Planctomycetia</taxon>
        <taxon>Pirellulales</taxon>
        <taxon>Pirellulaceae</taxon>
        <taxon>Stieleria</taxon>
    </lineage>
</organism>
<name>A0ABX5XJ64_9BACT</name>
<dbReference type="Proteomes" id="UP000318081">
    <property type="component" value="Chromosome"/>
</dbReference>
<feature type="transmembrane region" description="Helical" evidence="1">
    <location>
        <begin position="151"/>
        <end position="168"/>
    </location>
</feature>
<reference evidence="2 3" key="1">
    <citation type="submission" date="2019-02" db="EMBL/GenBank/DDBJ databases">
        <title>Deep-cultivation of Planctomycetes and their phenomic and genomic characterization uncovers novel biology.</title>
        <authorList>
            <person name="Wiegand S."/>
            <person name="Jogler M."/>
            <person name="Boedeker C."/>
            <person name="Pinto D."/>
            <person name="Vollmers J."/>
            <person name="Rivas-Marin E."/>
            <person name="Kohn T."/>
            <person name="Peeters S.H."/>
            <person name="Heuer A."/>
            <person name="Rast P."/>
            <person name="Oberbeckmann S."/>
            <person name="Bunk B."/>
            <person name="Jeske O."/>
            <person name="Meyerdierks A."/>
            <person name="Storesund J.E."/>
            <person name="Kallscheuer N."/>
            <person name="Luecker S."/>
            <person name="Lage O.M."/>
            <person name="Pohl T."/>
            <person name="Merkel B.J."/>
            <person name="Hornburger P."/>
            <person name="Mueller R.-W."/>
            <person name="Bruemmer F."/>
            <person name="Labrenz M."/>
            <person name="Spormann A.M."/>
            <person name="Op den Camp H."/>
            <person name="Overmann J."/>
            <person name="Amann R."/>
            <person name="Jetten M.S.M."/>
            <person name="Mascher T."/>
            <person name="Medema M.H."/>
            <person name="Devos D.P."/>
            <person name="Kaster A.-K."/>
            <person name="Ovreas L."/>
            <person name="Rohde M."/>
            <person name="Galperin M.Y."/>
            <person name="Jogler C."/>
        </authorList>
    </citation>
    <scope>NUCLEOTIDE SEQUENCE [LARGE SCALE GENOMIC DNA]</scope>
    <source>
        <strain evidence="2 3">TBK1r</strain>
    </source>
</reference>
<proteinExistence type="predicted"/>
<evidence type="ECO:0000313" key="3">
    <source>
        <dbReference type="Proteomes" id="UP000318081"/>
    </source>
</evidence>
<keyword evidence="1" id="KW-0472">Membrane</keyword>
<sequence>MRELKRRVIGLCLVPVLLAVLDGSVTLIGQPVGYWGGDYSQALEGTPAFRILLRQGPAVFMAGLAIYMSAFVGMIVMLPRTLALAICLQFTLGHTIGAFSWINRFPHTRMLPFVINSVAALSLALGIHWVWTSPLQEDTLLVSSLPTVTRWALVATLCFITILFMLPWE</sequence>
<accession>A0ABX5XJ64</accession>
<feature type="transmembrane region" description="Helical" evidence="1">
    <location>
        <begin position="110"/>
        <end position="131"/>
    </location>
</feature>